<evidence type="ECO:0000256" key="2">
    <source>
        <dbReference type="ARBA" id="ARBA00022617"/>
    </source>
</evidence>
<evidence type="ECO:0000313" key="10">
    <source>
        <dbReference type="EMBL" id="QIZ05437.1"/>
    </source>
</evidence>
<name>A0A6H1NW48_PRIMG</name>
<dbReference type="PANTHER" id="PTHR37823:SF3">
    <property type="entry name" value="CYTOCHROME C-551"/>
    <property type="match status" value="1"/>
</dbReference>
<dbReference type="InterPro" id="IPR036909">
    <property type="entry name" value="Cyt_c-like_dom_sf"/>
</dbReference>
<keyword evidence="4" id="KW-0249">Electron transport</keyword>
<feature type="binding site" description="axial binding residue" evidence="7">
    <location>
        <position position="76"/>
    </location>
    <ligand>
        <name>heme c</name>
        <dbReference type="ChEBI" id="CHEBI:61717"/>
    </ligand>
    <ligandPart>
        <name>Fe</name>
        <dbReference type="ChEBI" id="CHEBI:18248"/>
    </ligandPart>
</feature>
<dbReference type="EMBL" id="CP051128">
    <property type="protein sequence ID" value="QIZ05437.1"/>
    <property type="molecule type" value="Genomic_DNA"/>
</dbReference>
<feature type="binding site" description="covalent" evidence="6">
    <location>
        <position position="40"/>
    </location>
    <ligand>
        <name>heme c</name>
        <dbReference type="ChEBI" id="CHEBI:61717"/>
    </ligand>
</feature>
<dbReference type="GO" id="GO:0009055">
    <property type="term" value="F:electron transfer activity"/>
    <property type="evidence" value="ECO:0007669"/>
    <property type="project" value="InterPro"/>
</dbReference>
<gene>
    <name evidence="10" type="ORF">HFZ78_00515</name>
</gene>
<dbReference type="InterPro" id="IPR009056">
    <property type="entry name" value="Cyt_c-like_dom"/>
</dbReference>
<evidence type="ECO:0000259" key="9">
    <source>
        <dbReference type="PROSITE" id="PS51007"/>
    </source>
</evidence>
<dbReference type="AlphaFoldDB" id="A0A6H1NW48"/>
<feature type="binding site" description="covalent" evidence="6">
    <location>
        <position position="37"/>
    </location>
    <ligand>
        <name>heme c</name>
        <dbReference type="ChEBI" id="CHEBI:61717"/>
    </ligand>
</feature>
<keyword evidence="2 6" id="KW-0349">Heme</keyword>
<feature type="domain" description="Cytochrome c" evidence="9">
    <location>
        <begin position="24"/>
        <end position="96"/>
    </location>
</feature>
<evidence type="ECO:0000256" key="4">
    <source>
        <dbReference type="ARBA" id="ARBA00022982"/>
    </source>
</evidence>
<feature type="binding site" description="axial binding residue" evidence="7">
    <location>
        <position position="41"/>
    </location>
    <ligand>
        <name>heme c</name>
        <dbReference type="ChEBI" id="CHEBI:61717"/>
    </ligand>
    <ligandPart>
        <name>Fe</name>
        <dbReference type="ChEBI" id="CHEBI:18248"/>
    </ligandPart>
</feature>
<dbReference type="SUPFAM" id="SSF46626">
    <property type="entry name" value="Cytochrome c"/>
    <property type="match status" value="1"/>
</dbReference>
<dbReference type="GO" id="GO:0020037">
    <property type="term" value="F:heme binding"/>
    <property type="evidence" value="ECO:0007669"/>
    <property type="project" value="InterPro"/>
</dbReference>
<keyword evidence="1" id="KW-0813">Transport</keyword>
<dbReference type="InterPro" id="IPR012218">
    <property type="entry name" value="Cyt_c_BACSU-c550-type"/>
</dbReference>
<dbReference type="PROSITE" id="PS51007">
    <property type="entry name" value="CYTC"/>
    <property type="match status" value="1"/>
</dbReference>
<keyword evidence="5 7" id="KW-0408">Iron</keyword>
<feature type="chain" id="PRO_5039663207" evidence="8">
    <location>
        <begin position="20"/>
        <end position="96"/>
    </location>
</feature>
<dbReference type="PIRSF" id="PIRSF000025">
    <property type="entry name" value="Cytc_Bsub_c550"/>
    <property type="match status" value="1"/>
</dbReference>
<reference evidence="10 11" key="1">
    <citation type="submission" date="2020-04" db="EMBL/GenBank/DDBJ databases">
        <title>Genome-Wide Identification of 5-Methylcytosine Sites in Bacterial Genomes By High-Throughput Sequencing of MspJI Restriction Fragments.</title>
        <authorList>
            <person name="Wu V."/>
        </authorList>
    </citation>
    <scope>NUCLEOTIDE SEQUENCE [LARGE SCALE GENOMIC DNA]</scope>
    <source>
        <strain evidence="10 11">S2</strain>
    </source>
</reference>
<keyword evidence="8" id="KW-0732">Signal</keyword>
<accession>A0A6H1NW48</accession>
<proteinExistence type="predicted"/>
<evidence type="ECO:0000256" key="1">
    <source>
        <dbReference type="ARBA" id="ARBA00022448"/>
    </source>
</evidence>
<evidence type="ECO:0000256" key="3">
    <source>
        <dbReference type="ARBA" id="ARBA00022723"/>
    </source>
</evidence>
<dbReference type="Pfam" id="PF13442">
    <property type="entry name" value="Cytochrome_CBB3"/>
    <property type="match status" value="1"/>
</dbReference>
<dbReference type="GO" id="GO:0005506">
    <property type="term" value="F:iron ion binding"/>
    <property type="evidence" value="ECO:0007669"/>
    <property type="project" value="InterPro"/>
</dbReference>
<keyword evidence="3 7" id="KW-0479">Metal-binding</keyword>
<evidence type="ECO:0000256" key="8">
    <source>
        <dbReference type="SAM" id="SignalP"/>
    </source>
</evidence>
<sequence length="96" mass="10314">MNRLWVALALTLLVLPGCSSDKSSTAMDGESIYNGSCAACHGDKLQGAVGPTVANIKSKYSEADVLKIINEGTKKMPGNLLDKEKSEIVTKWLMEQ</sequence>
<dbReference type="Proteomes" id="UP000501868">
    <property type="component" value="Chromosome"/>
</dbReference>
<dbReference type="Gene3D" id="1.10.760.10">
    <property type="entry name" value="Cytochrome c-like domain"/>
    <property type="match status" value="1"/>
</dbReference>
<dbReference type="GO" id="GO:0016020">
    <property type="term" value="C:membrane"/>
    <property type="evidence" value="ECO:0007669"/>
    <property type="project" value="InterPro"/>
</dbReference>
<evidence type="ECO:0000256" key="7">
    <source>
        <dbReference type="PIRSR" id="PIRSR000025-2"/>
    </source>
</evidence>
<feature type="signal peptide" evidence="8">
    <location>
        <begin position="1"/>
        <end position="19"/>
    </location>
</feature>
<protein>
    <submittedName>
        <fullName evidence="10">Cytochrome c</fullName>
    </submittedName>
</protein>
<evidence type="ECO:0000256" key="6">
    <source>
        <dbReference type="PIRSR" id="PIRSR000025-1"/>
    </source>
</evidence>
<organism evidence="10 11">
    <name type="scientific">Priestia megaterium</name>
    <name type="common">Bacillus megaterium</name>
    <dbReference type="NCBI Taxonomy" id="1404"/>
    <lineage>
        <taxon>Bacteria</taxon>
        <taxon>Bacillati</taxon>
        <taxon>Bacillota</taxon>
        <taxon>Bacilli</taxon>
        <taxon>Bacillales</taxon>
        <taxon>Bacillaceae</taxon>
        <taxon>Priestia</taxon>
    </lineage>
</organism>
<dbReference type="PANTHER" id="PTHR37823">
    <property type="entry name" value="CYTOCHROME C-553-LIKE"/>
    <property type="match status" value="1"/>
</dbReference>
<comment type="PTM">
    <text evidence="6">Binds 1 heme c group covalently per subunit.</text>
</comment>
<dbReference type="InterPro" id="IPR051811">
    <property type="entry name" value="Cytochrome_c550/c551-like"/>
</dbReference>
<reference evidence="10 11" key="2">
    <citation type="submission" date="2020-04" db="EMBL/GenBank/DDBJ databases">
        <authorList>
            <person name="Fomenkov A."/>
            <person name="Anton B.P."/>
            <person name="Roberts R.J."/>
        </authorList>
    </citation>
    <scope>NUCLEOTIDE SEQUENCE [LARGE SCALE GENOMIC DNA]</scope>
    <source>
        <strain evidence="10 11">S2</strain>
    </source>
</reference>
<evidence type="ECO:0000313" key="11">
    <source>
        <dbReference type="Proteomes" id="UP000501868"/>
    </source>
</evidence>
<evidence type="ECO:0000256" key="5">
    <source>
        <dbReference type="ARBA" id="ARBA00023004"/>
    </source>
</evidence>